<comment type="caution">
    <text evidence="2">The sequence shown here is derived from an EMBL/GenBank/DDBJ whole genome shotgun (WGS) entry which is preliminary data.</text>
</comment>
<name>A0AAN7ANP9_9PEZI</name>
<organism evidence="2 3">
    <name type="scientific">Podospora australis</name>
    <dbReference type="NCBI Taxonomy" id="1536484"/>
    <lineage>
        <taxon>Eukaryota</taxon>
        <taxon>Fungi</taxon>
        <taxon>Dikarya</taxon>
        <taxon>Ascomycota</taxon>
        <taxon>Pezizomycotina</taxon>
        <taxon>Sordariomycetes</taxon>
        <taxon>Sordariomycetidae</taxon>
        <taxon>Sordariales</taxon>
        <taxon>Podosporaceae</taxon>
        <taxon>Podospora</taxon>
    </lineage>
</organism>
<evidence type="ECO:0000313" key="3">
    <source>
        <dbReference type="Proteomes" id="UP001302126"/>
    </source>
</evidence>
<accession>A0AAN7ANP9</accession>
<evidence type="ECO:0000313" key="2">
    <source>
        <dbReference type="EMBL" id="KAK4193464.1"/>
    </source>
</evidence>
<feature type="compositionally biased region" description="Basic and acidic residues" evidence="1">
    <location>
        <begin position="1207"/>
        <end position="1219"/>
    </location>
</feature>
<gene>
    <name evidence="2" type="ORF">QBC35DRAFT_543455</name>
</gene>
<dbReference type="EMBL" id="MU864351">
    <property type="protein sequence ID" value="KAK4193464.1"/>
    <property type="molecule type" value="Genomic_DNA"/>
</dbReference>
<feature type="region of interest" description="Disordered" evidence="1">
    <location>
        <begin position="251"/>
        <end position="270"/>
    </location>
</feature>
<dbReference type="Proteomes" id="UP001302126">
    <property type="component" value="Unassembled WGS sequence"/>
</dbReference>
<feature type="region of interest" description="Disordered" evidence="1">
    <location>
        <begin position="428"/>
        <end position="450"/>
    </location>
</feature>
<feature type="region of interest" description="Disordered" evidence="1">
    <location>
        <begin position="1207"/>
        <end position="1249"/>
    </location>
</feature>
<keyword evidence="3" id="KW-1185">Reference proteome</keyword>
<feature type="compositionally biased region" description="Acidic residues" evidence="1">
    <location>
        <begin position="1167"/>
        <end position="1177"/>
    </location>
</feature>
<sequence>MASRRLLENKYQTKGMFLPLDGVPKLEPNAQLVEFLQRYVSDLECHPLFAEFLQDVVLQGQDVEHLAKEVSFWLRDPAIWTYGYMQKLFNELRKYNIWDDILPAPGSQGSGFPVGTIPPKYLPMKYTDKLDFNFDTLLDPQTADIKVDEILLGENEAARAPHVYEEVINPDDEGSDIVVDIEDEDEIEVLIGPKTRERVSARPPPGPEKVRRVWKERVDELLEIAKGISLMQTTEPDGVLPYYVIPPPPTAGGAGAATAGQPDRSGPDWNDPSTFLGHPQPPLARRLETIINFLAEEDVDRFPSWESQLESTIDYLQWLWCHDEAKQIYNAGNLTKAMFNQALNMVIAHLEFEKYHYTPTKLHLTEPDPVPLVSTRLHAFANPRDYPKRNLLSQLTQPRPSSPVNRLMIGQFGGSDTAGSTLQDHLATSQRDERELWRPRTPPSSPQFTDTEKANNLAAIEAETFDKFANTGTNRNWVRGDNVGWVNLTDVHGKIDVVLEDGEVVNPDEAQSWAKVRGAMRAGLQTMLRNFLSDENDSLDSPHKRLVLPPDAYRIKRVVEAADGPQWRPPAISDEEVIPWILREPMPYTISFKGFAEEMNPLRRVAYMEVLRDYASRRINVKLPKNVIIGGPIVWRELAGETQDSKDLLQSCITLREVLRAAYEKTPRDLLHRVVTILENSKAGKLNFSAPEGINLYPQEYATDNRTIRKVNAEELEWLRFLTTECVNLTSWKPLEPSTPKERYRLFHIFANRVKKLLDDKNPHGLFSRWDNVVEVETLLRAINAGVGTSAGHHKVQFDPYEACSHLDRMAATGHVKFDLDQAVYGKVQRPDVNFFPEHRVIWPDQARTNLERPPTVTGYICSWDSILEKGSTLPAINSGSDIHTFFQNLAFRLAWTVDLLSKQPEPKPISRKPLREALDRYRDIITRRADEFEDPAKPKTPYAWTDPRSIVHRIVEAQGQPETSVDWQVDAKAATNLLRSKIIKEVAENLTMIGGACREMAYIGDDGTTGKAEVRDIDWDFAKLSVRGEPERRLYFDVNRWPLEGKYLDDSVRNAVIMDLNVDHKQIYDPKILDPIPISYARPKLHPYVEEKVKRREGPAVFPVGDTKRQREVLERKFTTMVQNAVGINDEPTIWERIASSVNPLNYLPGARRRQERAQRPGPYDMELDERDEELPTVDPQFDPGPSFEPAVDLLSQQYLELVRKKKEEKAAREQAKRDARRARGRHSDSETNSDSEDDRRPKRRRLR</sequence>
<reference evidence="2" key="2">
    <citation type="submission" date="2023-05" db="EMBL/GenBank/DDBJ databases">
        <authorList>
            <consortium name="Lawrence Berkeley National Laboratory"/>
            <person name="Steindorff A."/>
            <person name="Hensen N."/>
            <person name="Bonometti L."/>
            <person name="Westerberg I."/>
            <person name="Brannstrom I.O."/>
            <person name="Guillou S."/>
            <person name="Cros-Aarteil S."/>
            <person name="Calhoun S."/>
            <person name="Haridas S."/>
            <person name="Kuo A."/>
            <person name="Mondo S."/>
            <person name="Pangilinan J."/>
            <person name="Riley R."/>
            <person name="Labutti K."/>
            <person name="Andreopoulos B."/>
            <person name="Lipzen A."/>
            <person name="Chen C."/>
            <person name="Yanf M."/>
            <person name="Daum C."/>
            <person name="Ng V."/>
            <person name="Clum A."/>
            <person name="Ohm R."/>
            <person name="Martin F."/>
            <person name="Silar P."/>
            <person name="Natvig D."/>
            <person name="Lalanne C."/>
            <person name="Gautier V."/>
            <person name="Ament-Velasquez S.L."/>
            <person name="Kruys A."/>
            <person name="Hutchinson M.I."/>
            <person name="Powell A.J."/>
            <person name="Barry K."/>
            <person name="Miller A.N."/>
            <person name="Grigoriev I.V."/>
            <person name="Debuchy R."/>
            <person name="Gladieux P."/>
            <person name="Thoren M.H."/>
            <person name="Johannesson H."/>
        </authorList>
    </citation>
    <scope>NUCLEOTIDE SEQUENCE</scope>
    <source>
        <strain evidence="2">PSN309</strain>
    </source>
</reference>
<reference evidence="2" key="1">
    <citation type="journal article" date="2023" name="Mol. Phylogenet. Evol.">
        <title>Genome-scale phylogeny and comparative genomics of the fungal order Sordariales.</title>
        <authorList>
            <person name="Hensen N."/>
            <person name="Bonometti L."/>
            <person name="Westerberg I."/>
            <person name="Brannstrom I.O."/>
            <person name="Guillou S."/>
            <person name="Cros-Aarteil S."/>
            <person name="Calhoun S."/>
            <person name="Haridas S."/>
            <person name="Kuo A."/>
            <person name="Mondo S."/>
            <person name="Pangilinan J."/>
            <person name="Riley R."/>
            <person name="LaButti K."/>
            <person name="Andreopoulos B."/>
            <person name="Lipzen A."/>
            <person name="Chen C."/>
            <person name="Yan M."/>
            <person name="Daum C."/>
            <person name="Ng V."/>
            <person name="Clum A."/>
            <person name="Steindorff A."/>
            <person name="Ohm R.A."/>
            <person name="Martin F."/>
            <person name="Silar P."/>
            <person name="Natvig D.O."/>
            <person name="Lalanne C."/>
            <person name="Gautier V."/>
            <person name="Ament-Velasquez S.L."/>
            <person name="Kruys A."/>
            <person name="Hutchinson M.I."/>
            <person name="Powell A.J."/>
            <person name="Barry K."/>
            <person name="Miller A.N."/>
            <person name="Grigoriev I.V."/>
            <person name="Debuchy R."/>
            <person name="Gladieux P."/>
            <person name="Hiltunen Thoren M."/>
            <person name="Johannesson H."/>
        </authorList>
    </citation>
    <scope>NUCLEOTIDE SEQUENCE</scope>
    <source>
        <strain evidence="2">PSN309</strain>
    </source>
</reference>
<feature type="region of interest" description="Disordered" evidence="1">
    <location>
        <begin position="1151"/>
        <end position="1191"/>
    </location>
</feature>
<protein>
    <submittedName>
        <fullName evidence="2">Uncharacterized protein</fullName>
    </submittedName>
</protein>
<dbReference type="AlphaFoldDB" id="A0AAN7ANP9"/>
<evidence type="ECO:0000256" key="1">
    <source>
        <dbReference type="SAM" id="MobiDB-lite"/>
    </source>
</evidence>
<proteinExistence type="predicted"/>